<dbReference type="HOGENOM" id="CLU_2461342_0_0_1"/>
<organism evidence="1">
    <name type="scientific">Oryza sativa subsp. japonica</name>
    <name type="common">Rice</name>
    <dbReference type="NCBI Taxonomy" id="39947"/>
    <lineage>
        <taxon>Eukaryota</taxon>
        <taxon>Viridiplantae</taxon>
        <taxon>Streptophyta</taxon>
        <taxon>Embryophyta</taxon>
        <taxon>Tracheophyta</taxon>
        <taxon>Spermatophyta</taxon>
        <taxon>Magnoliopsida</taxon>
        <taxon>Liliopsida</taxon>
        <taxon>Poales</taxon>
        <taxon>Poaceae</taxon>
        <taxon>BOP clade</taxon>
        <taxon>Oryzoideae</taxon>
        <taxon>Oryzeae</taxon>
        <taxon>Oryzinae</taxon>
        <taxon>Oryza</taxon>
        <taxon>Oryza sativa</taxon>
    </lineage>
</organism>
<proteinExistence type="predicted"/>
<accession>B9FVA8</accession>
<sequence length="136" mass="14516">MLSLHDAMPLDFGLPDMDVGFGLFGVDAAAFGYDGVASDAAAGLSPVEFGCLPVHGSTVPKAGHRRLGWISVSFRFESSRDEIRWRLEPSSVGFPVGYWVTLASKFSSIFKFLGFAAFCLFGSCAIDLGDGLVVVQ</sequence>
<protein>
    <submittedName>
        <fullName evidence="1">Uncharacterized protein</fullName>
    </submittedName>
</protein>
<gene>
    <name evidence="1" type="ORF">OsJ_22944</name>
</gene>
<reference evidence="1" key="1">
    <citation type="journal article" date="2005" name="PLoS Biol.">
        <title>The genomes of Oryza sativa: a history of duplications.</title>
        <authorList>
            <person name="Yu J."/>
            <person name="Wang J."/>
            <person name="Lin W."/>
            <person name="Li S."/>
            <person name="Li H."/>
            <person name="Zhou J."/>
            <person name="Ni P."/>
            <person name="Dong W."/>
            <person name="Hu S."/>
            <person name="Zeng C."/>
            <person name="Zhang J."/>
            <person name="Zhang Y."/>
            <person name="Li R."/>
            <person name="Xu Z."/>
            <person name="Li S."/>
            <person name="Li X."/>
            <person name="Zheng H."/>
            <person name="Cong L."/>
            <person name="Lin L."/>
            <person name="Yin J."/>
            <person name="Geng J."/>
            <person name="Li G."/>
            <person name="Shi J."/>
            <person name="Liu J."/>
            <person name="Lv H."/>
            <person name="Li J."/>
            <person name="Wang J."/>
            <person name="Deng Y."/>
            <person name="Ran L."/>
            <person name="Shi X."/>
            <person name="Wang X."/>
            <person name="Wu Q."/>
            <person name="Li C."/>
            <person name="Ren X."/>
            <person name="Wang J."/>
            <person name="Wang X."/>
            <person name="Li D."/>
            <person name="Liu D."/>
            <person name="Zhang X."/>
            <person name="Ji Z."/>
            <person name="Zhao W."/>
            <person name="Sun Y."/>
            <person name="Zhang Z."/>
            <person name="Bao J."/>
            <person name="Han Y."/>
            <person name="Dong L."/>
            <person name="Ji J."/>
            <person name="Chen P."/>
            <person name="Wu S."/>
            <person name="Liu J."/>
            <person name="Xiao Y."/>
            <person name="Bu D."/>
            <person name="Tan J."/>
            <person name="Yang L."/>
            <person name="Ye C."/>
            <person name="Zhang J."/>
            <person name="Xu J."/>
            <person name="Zhou Y."/>
            <person name="Yu Y."/>
            <person name="Zhang B."/>
            <person name="Zhuang S."/>
            <person name="Wei H."/>
            <person name="Liu B."/>
            <person name="Lei M."/>
            <person name="Yu H."/>
            <person name="Li Y."/>
            <person name="Xu H."/>
            <person name="Wei S."/>
            <person name="He X."/>
            <person name="Fang L."/>
            <person name="Zhang Z."/>
            <person name="Zhang Y."/>
            <person name="Huang X."/>
            <person name="Su Z."/>
            <person name="Tong W."/>
            <person name="Li J."/>
            <person name="Tong Z."/>
            <person name="Li S."/>
            <person name="Ye J."/>
            <person name="Wang L."/>
            <person name="Fang L."/>
            <person name="Lei T."/>
            <person name="Chen C."/>
            <person name="Chen H."/>
            <person name="Xu Z."/>
            <person name="Li H."/>
            <person name="Huang H."/>
            <person name="Zhang F."/>
            <person name="Xu H."/>
            <person name="Li N."/>
            <person name="Zhao C."/>
            <person name="Li S."/>
            <person name="Dong L."/>
            <person name="Huang Y."/>
            <person name="Li L."/>
            <person name="Xi Y."/>
            <person name="Qi Q."/>
            <person name="Li W."/>
            <person name="Zhang B."/>
            <person name="Hu W."/>
            <person name="Zhang Y."/>
            <person name="Tian X."/>
            <person name="Jiao Y."/>
            <person name="Liang X."/>
            <person name="Jin J."/>
            <person name="Gao L."/>
            <person name="Zheng W."/>
            <person name="Hao B."/>
            <person name="Liu S."/>
            <person name="Wang W."/>
            <person name="Yuan L."/>
            <person name="Cao M."/>
            <person name="McDermott J."/>
            <person name="Samudrala R."/>
            <person name="Wang J."/>
            <person name="Wong G.K."/>
            <person name="Yang H."/>
        </authorList>
    </citation>
    <scope>NUCLEOTIDE SEQUENCE [LARGE SCALE GENOMIC DNA]</scope>
</reference>
<dbReference type="EMBL" id="CM000144">
    <property type="protein sequence ID" value="EEE66495.1"/>
    <property type="molecule type" value="Genomic_DNA"/>
</dbReference>
<name>B9FVA8_ORYSJ</name>
<reference evidence="1" key="2">
    <citation type="submission" date="2008-12" db="EMBL/GenBank/DDBJ databases">
        <title>Improved gene annotation of the rice (Oryza sativa) genomes.</title>
        <authorList>
            <person name="Wang J."/>
            <person name="Li R."/>
            <person name="Fan W."/>
            <person name="Huang Q."/>
            <person name="Zhang J."/>
            <person name="Zhou Y."/>
            <person name="Hu Y."/>
            <person name="Zi S."/>
            <person name="Li J."/>
            <person name="Ni P."/>
            <person name="Zheng H."/>
            <person name="Zhang Y."/>
            <person name="Zhao M."/>
            <person name="Hao Q."/>
            <person name="McDermott J."/>
            <person name="Samudrala R."/>
            <person name="Kristiansen K."/>
            <person name="Wong G.K.-S."/>
        </authorList>
    </citation>
    <scope>NUCLEOTIDE SEQUENCE</scope>
</reference>
<evidence type="ECO:0000313" key="1">
    <source>
        <dbReference type="EMBL" id="EEE66495.1"/>
    </source>
</evidence>
<dbReference type="Proteomes" id="UP000007752">
    <property type="component" value="Chromosome 7"/>
</dbReference>
<dbReference type="AlphaFoldDB" id="B9FVA8"/>